<accession>K2GXD1</accession>
<evidence type="ECO:0000313" key="1">
    <source>
        <dbReference type="EMBL" id="EKE28035.1"/>
    </source>
</evidence>
<dbReference type="EMBL" id="AMFJ01000383">
    <property type="protein sequence ID" value="EKE28035.1"/>
    <property type="molecule type" value="Genomic_DNA"/>
</dbReference>
<reference evidence="1" key="1">
    <citation type="journal article" date="2012" name="Science">
        <title>Fermentation, hydrogen, and sulfur metabolism in multiple uncultivated bacterial phyla.</title>
        <authorList>
            <person name="Wrighton K.C."/>
            <person name="Thomas B.C."/>
            <person name="Sharon I."/>
            <person name="Miller C.S."/>
            <person name="Castelle C.J."/>
            <person name="VerBerkmoes N.C."/>
            <person name="Wilkins M.J."/>
            <person name="Hettich R.L."/>
            <person name="Lipton M.S."/>
            <person name="Williams K.H."/>
            <person name="Long P.E."/>
            <person name="Banfield J.F."/>
        </authorList>
    </citation>
    <scope>NUCLEOTIDE SEQUENCE [LARGE SCALE GENOMIC DNA]</scope>
</reference>
<sequence length="121" mass="14049">MSDAPTLRSTAFPDRWADSLKKWKIFFKILDGLPQKIKDKLIGKEPRRCLSDNIAYLLDRQNLRDIGLIQTKLNEIKNIAELTDEEFKRVLLIVDSNHKTSFLKFACVWLTKTTVTSIMHS</sequence>
<comment type="caution">
    <text evidence="1">The sequence shown here is derived from an EMBL/GenBank/DDBJ whole genome shotgun (WGS) entry which is preliminary data.</text>
</comment>
<dbReference type="AlphaFoldDB" id="K2GXD1"/>
<protein>
    <submittedName>
        <fullName evidence="1">Uncharacterized protein</fullName>
    </submittedName>
</protein>
<proteinExistence type="predicted"/>
<gene>
    <name evidence="1" type="ORF">ACD_3C00109G0014</name>
</gene>
<organism evidence="1">
    <name type="scientific">uncultured bacterium</name>
    <name type="common">gcode 4</name>
    <dbReference type="NCBI Taxonomy" id="1234023"/>
    <lineage>
        <taxon>Bacteria</taxon>
        <taxon>environmental samples</taxon>
    </lineage>
</organism>
<name>K2GXD1_9BACT</name>